<dbReference type="GeneID" id="31743173"/>
<dbReference type="GO" id="GO:0006260">
    <property type="term" value="P:DNA replication"/>
    <property type="evidence" value="ECO:0007669"/>
    <property type="project" value="UniProtKB-KW"/>
</dbReference>
<dbReference type="PANTHER" id="PTHR32294">
    <property type="entry name" value="DNA POLYMERASE III SUBUNIT ALPHA"/>
    <property type="match status" value="1"/>
</dbReference>
<dbReference type="EC" id="2.7.7.7" evidence="1"/>
<organism evidence="9 11">
    <name type="scientific">Lactobacillus jensenii</name>
    <dbReference type="NCBI Taxonomy" id="109790"/>
    <lineage>
        <taxon>Bacteria</taxon>
        <taxon>Bacillati</taxon>
        <taxon>Bacillota</taxon>
        <taxon>Bacilli</taxon>
        <taxon>Lactobacillales</taxon>
        <taxon>Lactobacillaceae</taxon>
        <taxon>Lactobacillus</taxon>
    </lineage>
</organism>
<dbReference type="InterPro" id="IPR011708">
    <property type="entry name" value="DNA_pol3_alpha_NTPase_dom"/>
</dbReference>
<dbReference type="SMART" id="SM00481">
    <property type="entry name" value="POLIIIAc"/>
    <property type="match status" value="1"/>
</dbReference>
<feature type="domain" description="Polymerase/histidinol phosphatase N-terminal" evidence="8">
    <location>
        <begin position="4"/>
        <end position="71"/>
    </location>
</feature>
<dbReference type="NCBIfam" id="TIGR00594">
    <property type="entry name" value="polc"/>
    <property type="match status" value="1"/>
</dbReference>
<evidence type="ECO:0000313" key="11">
    <source>
        <dbReference type="Proteomes" id="UP000327236"/>
    </source>
</evidence>
<dbReference type="InterPro" id="IPR004013">
    <property type="entry name" value="PHP_dom"/>
</dbReference>
<evidence type="ECO:0000313" key="10">
    <source>
        <dbReference type="EMBL" id="MEL0564617.1"/>
    </source>
</evidence>
<evidence type="ECO:0000256" key="4">
    <source>
        <dbReference type="ARBA" id="ARBA00022705"/>
    </source>
</evidence>
<accession>A0A5N1IAQ6</accession>
<dbReference type="CDD" id="cd07431">
    <property type="entry name" value="PHP_PolIIIA"/>
    <property type="match status" value="1"/>
</dbReference>
<protein>
    <recommendedName>
        <fullName evidence="1">DNA-directed DNA polymerase</fullName>
        <ecNumber evidence="1">2.7.7.7</ecNumber>
    </recommendedName>
</protein>
<keyword evidence="5" id="KW-0239">DNA-directed DNA polymerase</keyword>
<comment type="caution">
    <text evidence="9">The sequence shown here is derived from an EMBL/GenBank/DDBJ whole genome shotgun (WGS) entry which is preliminary data.</text>
</comment>
<keyword evidence="12" id="KW-1185">Reference proteome</keyword>
<keyword evidence="3 10" id="KW-0548">Nucleotidyltransferase</keyword>
<dbReference type="KEGG" id="lje:BUE77_05525"/>
<dbReference type="InterPro" id="IPR040982">
    <property type="entry name" value="DNA_pol3_finger"/>
</dbReference>
<evidence type="ECO:0000313" key="9">
    <source>
        <dbReference type="EMBL" id="KAA9322705.1"/>
    </source>
</evidence>
<dbReference type="InterPro" id="IPR016195">
    <property type="entry name" value="Pol/histidinol_Pase-like"/>
</dbReference>
<proteinExistence type="predicted"/>
<keyword evidence="4" id="KW-0235">DNA replication</keyword>
<dbReference type="CDD" id="cd04485">
    <property type="entry name" value="DnaE_OBF"/>
    <property type="match status" value="1"/>
</dbReference>
<dbReference type="SUPFAM" id="SSF89550">
    <property type="entry name" value="PHP domain-like"/>
    <property type="match status" value="1"/>
</dbReference>
<dbReference type="EMBL" id="VYWW01000017">
    <property type="protein sequence ID" value="KAA9322705.1"/>
    <property type="molecule type" value="Genomic_DNA"/>
</dbReference>
<name>A0A5N1IAQ6_LACJE</name>
<evidence type="ECO:0000256" key="1">
    <source>
        <dbReference type="ARBA" id="ARBA00012417"/>
    </source>
</evidence>
<dbReference type="RefSeq" id="WP_006588064.1">
    <property type="nucleotide sequence ID" value="NZ_CATOUV010000001.1"/>
</dbReference>
<dbReference type="PANTHER" id="PTHR32294:SF0">
    <property type="entry name" value="DNA POLYMERASE III SUBUNIT ALPHA"/>
    <property type="match status" value="1"/>
</dbReference>
<evidence type="ECO:0000256" key="2">
    <source>
        <dbReference type="ARBA" id="ARBA00022679"/>
    </source>
</evidence>
<dbReference type="InterPro" id="IPR003141">
    <property type="entry name" value="Pol/His_phosphatase_N"/>
</dbReference>
<dbReference type="Pfam" id="PF07733">
    <property type="entry name" value="DNA_pol3_alpha"/>
    <property type="match status" value="1"/>
</dbReference>
<dbReference type="EMBL" id="JBBVUL010000002">
    <property type="protein sequence ID" value="MEL0564617.1"/>
    <property type="molecule type" value="Genomic_DNA"/>
</dbReference>
<reference evidence="9 11" key="1">
    <citation type="submission" date="2019-09" db="EMBL/GenBank/DDBJ databases">
        <title>Draft genome sequence assemblies of isolates from the urinary tract.</title>
        <authorList>
            <person name="Mores C.R."/>
            <person name="Putonti C."/>
            <person name="Wolfe A.J."/>
        </authorList>
    </citation>
    <scope>NUCLEOTIDE SEQUENCE [LARGE SCALE GENOMIC DNA]</scope>
    <source>
        <strain evidence="9 11">UMB246</strain>
    </source>
</reference>
<dbReference type="Pfam" id="PF17657">
    <property type="entry name" value="DNA_pol3_finger"/>
    <property type="match status" value="1"/>
</dbReference>
<evidence type="ECO:0000256" key="3">
    <source>
        <dbReference type="ARBA" id="ARBA00022695"/>
    </source>
</evidence>
<evidence type="ECO:0000256" key="7">
    <source>
        <dbReference type="ARBA" id="ARBA00049244"/>
    </source>
</evidence>
<comment type="subunit">
    <text evidence="6">DNA polymerase III contains a core (composed of alpha, epsilon and theta chains) that associates with a tau subunit. This core dimerizes to form the POLIII' complex. PolIII' associates with the gamma complex (composed of gamma, delta, delta', psi and chi chains) and with the beta chain to form the complete DNA polymerase III complex.</text>
</comment>
<evidence type="ECO:0000259" key="8">
    <source>
        <dbReference type="SMART" id="SM00481"/>
    </source>
</evidence>
<dbReference type="Gene3D" id="3.20.20.140">
    <property type="entry name" value="Metal-dependent hydrolases"/>
    <property type="match status" value="1"/>
</dbReference>
<dbReference type="Pfam" id="PF14579">
    <property type="entry name" value="HHH_6"/>
    <property type="match status" value="1"/>
</dbReference>
<dbReference type="Gene3D" id="1.10.150.870">
    <property type="match status" value="1"/>
</dbReference>
<sequence length="1039" mass="115891">MQVSGLQTLSSFSLLKSPILVDELVKDAVDKGYSSLALTDINVTYGLVDFYLAAKKANLNPLLGMTIRLNGMIDQAHRYDLISIAKNNEGYKNLLRLSSAINLKTDNGDERKVLTLKQVAKYLSDQIFIIPANVTSELRYLSENNEKLGSDYLRELQKIIPSSSDLYLGVYASKNQPYINYVKALAAQFNLPLAAAEDVQYLQASDQFLVKTLRAIEQGQKLVDTSSLALQKGSHYLRSSGELVAAYNENGIIEALHNAAKIADECKAEVIFTQPELPRYRQNFAPSSKIYLRQLVQKGLENRFKGQNIPEIYQKRLDYELKIINQMGFDDYFLIVWDVINYAHSVDITTGPGRGSAAGSLVAYSLAITEVDPIKYNLLFERFLNPARAQMPDIDLDIPDNRRDEIIKYMFEKYGMDHAAQILTFGTLAAKQALRDCARVFGLTTVQASKFTHAIPFSKVKITLSQAYQESKALQLLVNASELNKLLFRTAMRLEGIPRHASIHAAGLVISDKSIAQIAGLQAGTLGIPVTQQTKAHVEELGLLKIDFLGLRNLTILGETVELLAKDGIKLDPKQIPLNDAKTLQLFQKGQTDAVFQFESQGIKNVLKRLHPDSFEDVVAVNALYRPGPIQNIDHFINRKQGKEAITYPDSSLAQLLKPTYGILVYQEQVMQTAQIMAGFSLGEADLLRRAMSKKKQDLIDQEREKFITGAVKNGHPQATASKVYAYIEQFANYGFNRSHAVAYSKIAFWLAYLKVHYPAAFFTALLNSVSANRIKAGEYITQAQEVGVKILPPDINQSQTDYSLLNGQIQVGLKAIKGIRVDFLKNIANLPKNFSSLADFLRKIDAKFLSEQTIAAMIKAGCFDKIDKNRKMLLLNCKEIVENIKFTGQNETLSEGLGGIRLEQAPAPNANEKATMEEEVLGFSTTKTPILVVQKYAERFNAQTLNSFTVNETGIAVGKLIKLKLIRTKKGDTMAFSTFRDASSEQEITIFPGIYSKISDILKEGQIYLLGIKTQSDRYDAGKVQYMLTNLKLVNFTE</sequence>
<reference evidence="10 12" key="2">
    <citation type="submission" date="2024-04" db="EMBL/GenBank/DDBJ databases">
        <title>Three lactobacilli isolated from voided urine samples from females with type 2 diabetes.</title>
        <authorList>
            <person name="Kula A."/>
            <person name="Stegman N."/>
            <person name="Putonti C."/>
        </authorList>
    </citation>
    <scope>NUCLEOTIDE SEQUENCE [LARGE SCALE GENOMIC DNA]</scope>
    <source>
        <strain evidence="10 12">1855</strain>
    </source>
</reference>
<dbReference type="InterPro" id="IPR004805">
    <property type="entry name" value="DnaE2/DnaE/PolC"/>
</dbReference>
<dbReference type="InterPro" id="IPR029460">
    <property type="entry name" value="DNAPol_HHH"/>
</dbReference>
<comment type="catalytic activity">
    <reaction evidence="7">
        <text>DNA(n) + a 2'-deoxyribonucleoside 5'-triphosphate = DNA(n+1) + diphosphate</text>
        <dbReference type="Rhea" id="RHEA:22508"/>
        <dbReference type="Rhea" id="RHEA-COMP:17339"/>
        <dbReference type="Rhea" id="RHEA-COMP:17340"/>
        <dbReference type="ChEBI" id="CHEBI:33019"/>
        <dbReference type="ChEBI" id="CHEBI:61560"/>
        <dbReference type="ChEBI" id="CHEBI:173112"/>
        <dbReference type="EC" id="2.7.7.7"/>
    </reaction>
</comment>
<evidence type="ECO:0000256" key="6">
    <source>
        <dbReference type="ARBA" id="ARBA00026073"/>
    </source>
</evidence>
<keyword evidence="2 10" id="KW-0808">Transferase</keyword>
<gene>
    <name evidence="10" type="ORF">AAC431_01580</name>
    <name evidence="9" type="ORF">F6H94_04805</name>
</gene>
<dbReference type="OrthoDB" id="9803237at2"/>
<dbReference type="InterPro" id="IPR041931">
    <property type="entry name" value="DNA_pol3_alpha_thumb_dom"/>
</dbReference>
<dbReference type="Proteomes" id="UP001385848">
    <property type="component" value="Unassembled WGS sequence"/>
</dbReference>
<evidence type="ECO:0000256" key="5">
    <source>
        <dbReference type="ARBA" id="ARBA00022932"/>
    </source>
</evidence>
<dbReference type="GO" id="GO:0003887">
    <property type="term" value="F:DNA-directed DNA polymerase activity"/>
    <property type="evidence" value="ECO:0007669"/>
    <property type="project" value="UniProtKB-KW"/>
</dbReference>
<dbReference type="Gene3D" id="1.10.10.1600">
    <property type="entry name" value="Bacterial DNA polymerase III alpha subunit, thumb domain"/>
    <property type="match status" value="1"/>
</dbReference>
<evidence type="ECO:0000313" key="12">
    <source>
        <dbReference type="Proteomes" id="UP001385848"/>
    </source>
</evidence>
<dbReference type="GO" id="GO:0008408">
    <property type="term" value="F:3'-5' exonuclease activity"/>
    <property type="evidence" value="ECO:0007669"/>
    <property type="project" value="InterPro"/>
</dbReference>
<dbReference type="Pfam" id="PF02811">
    <property type="entry name" value="PHP"/>
    <property type="match status" value="1"/>
</dbReference>
<dbReference type="Proteomes" id="UP000327236">
    <property type="component" value="Unassembled WGS sequence"/>
</dbReference>
<dbReference type="AlphaFoldDB" id="A0A5N1IAQ6"/>